<feature type="transmembrane region" description="Helical" evidence="1">
    <location>
        <begin position="135"/>
        <end position="152"/>
    </location>
</feature>
<organism evidence="2 3">
    <name type="scientific">Caproicibacter fermentans</name>
    <dbReference type="NCBI Taxonomy" id="2576756"/>
    <lineage>
        <taxon>Bacteria</taxon>
        <taxon>Bacillati</taxon>
        <taxon>Bacillota</taxon>
        <taxon>Clostridia</taxon>
        <taxon>Eubacteriales</taxon>
        <taxon>Acutalibacteraceae</taxon>
        <taxon>Caproicibacter</taxon>
    </lineage>
</organism>
<keyword evidence="3" id="KW-1185">Reference proteome</keyword>
<dbReference type="OrthoDB" id="2087634at2"/>
<feature type="transmembrane region" description="Helical" evidence="1">
    <location>
        <begin position="12"/>
        <end position="34"/>
    </location>
</feature>
<protein>
    <submittedName>
        <fullName evidence="2">Uncharacterized protein</fullName>
    </submittedName>
</protein>
<name>A0A6N8HX18_9FIRM</name>
<feature type="transmembrane region" description="Helical" evidence="1">
    <location>
        <begin position="199"/>
        <end position="222"/>
    </location>
</feature>
<dbReference type="RefSeq" id="WP_156989970.1">
    <property type="nucleotide sequence ID" value="NZ_VWXL01000024.1"/>
</dbReference>
<evidence type="ECO:0000313" key="2">
    <source>
        <dbReference type="EMBL" id="MVB10282.1"/>
    </source>
</evidence>
<keyword evidence="1" id="KW-1133">Transmembrane helix</keyword>
<comment type="caution">
    <text evidence="2">The sequence shown here is derived from an EMBL/GenBank/DDBJ whole genome shotgun (WGS) entry which is preliminary data.</text>
</comment>
<feature type="transmembrane region" description="Helical" evidence="1">
    <location>
        <begin position="159"/>
        <end position="177"/>
    </location>
</feature>
<dbReference type="EMBL" id="VWXL01000024">
    <property type="protein sequence ID" value="MVB10282.1"/>
    <property type="molecule type" value="Genomic_DNA"/>
</dbReference>
<reference evidence="2 3" key="1">
    <citation type="submission" date="2019-09" db="EMBL/GenBank/DDBJ databases">
        <title>Genome sequence of Clostridium sp. EA1.</title>
        <authorList>
            <person name="Poehlein A."/>
            <person name="Bengelsdorf F.R."/>
            <person name="Daniel R."/>
        </authorList>
    </citation>
    <scope>NUCLEOTIDE SEQUENCE [LARGE SCALE GENOMIC DNA]</scope>
    <source>
        <strain evidence="2 3">EA1</strain>
    </source>
</reference>
<keyword evidence="1" id="KW-0472">Membrane</keyword>
<proteinExistence type="predicted"/>
<evidence type="ECO:0000313" key="3">
    <source>
        <dbReference type="Proteomes" id="UP000469440"/>
    </source>
</evidence>
<feature type="transmembrane region" description="Helical" evidence="1">
    <location>
        <begin position="40"/>
        <end position="62"/>
    </location>
</feature>
<accession>A0A6N8HX18</accession>
<dbReference type="Proteomes" id="UP000469440">
    <property type="component" value="Unassembled WGS sequence"/>
</dbReference>
<gene>
    <name evidence="2" type="ORF">CAFE_09640</name>
</gene>
<keyword evidence="1" id="KW-0812">Transmembrane</keyword>
<evidence type="ECO:0000256" key="1">
    <source>
        <dbReference type="SAM" id="Phobius"/>
    </source>
</evidence>
<dbReference type="AlphaFoldDB" id="A0A6N8HX18"/>
<feature type="transmembrane region" description="Helical" evidence="1">
    <location>
        <begin position="95"/>
        <end position="115"/>
    </location>
</feature>
<sequence>MRFHAKETKIIAILLLLYSVIAYFNPNILALTAWGENPRFYLANYAGFFFWFATLFIVLPLYSVYLQPNFNYFQNINVFYRYGRLKKYWHTRLRITLLESVLFVSYLYLLILLRAGYFHQISRYIDNINFFLKSYLLQILAFCLFALLYTFFTDIFNKSILGFACAYFIFVYDYIAVNTGLPKINMLCAISFRPEDLPIYWPLFIMIAALIILFAVLGMALLKRRDNYWKADLK</sequence>